<dbReference type="EMBL" id="CM001879">
    <property type="protein sequence ID" value="EOX94838.1"/>
    <property type="molecule type" value="Genomic_DNA"/>
</dbReference>
<dbReference type="GO" id="GO:0005634">
    <property type="term" value="C:nucleus"/>
    <property type="evidence" value="ECO:0000318"/>
    <property type="project" value="GO_Central"/>
</dbReference>
<dbReference type="Gene3D" id="3.30.420.10">
    <property type="entry name" value="Ribonuclease H-like superfamily/Ribonuclease H"/>
    <property type="match status" value="1"/>
</dbReference>
<evidence type="ECO:0000259" key="9">
    <source>
        <dbReference type="PROSITE" id="PS50157"/>
    </source>
</evidence>
<comment type="subcellular location">
    <subcellularLocation>
        <location evidence="1">Nucleus</location>
    </subcellularLocation>
</comment>
<evidence type="ECO:0000256" key="7">
    <source>
        <dbReference type="ARBA" id="ARBA00023242"/>
    </source>
</evidence>
<dbReference type="Gramene" id="EOX94838">
    <property type="protein sequence ID" value="EOX94838"/>
    <property type="gene ID" value="TCM_004453"/>
</dbReference>
<evidence type="ECO:0000256" key="2">
    <source>
        <dbReference type="ARBA" id="ARBA00010489"/>
    </source>
</evidence>
<dbReference type="InterPro" id="IPR012337">
    <property type="entry name" value="RNaseH-like_sf"/>
</dbReference>
<dbReference type="GO" id="GO:0008270">
    <property type="term" value="F:zinc ion binding"/>
    <property type="evidence" value="ECO:0007669"/>
    <property type="project" value="UniProtKB-KW"/>
</dbReference>
<keyword evidence="8" id="KW-0863">Zinc-finger</keyword>
<evidence type="ECO:0000256" key="6">
    <source>
        <dbReference type="ARBA" id="ARBA00022839"/>
    </source>
</evidence>
<protein>
    <recommendedName>
        <fullName evidence="3">RNA exonuclease 4</fullName>
    </recommendedName>
</protein>
<dbReference type="InParanoid" id="A0A061DXU4"/>
<dbReference type="GO" id="GO:0008408">
    <property type="term" value="F:3'-5' exonuclease activity"/>
    <property type="evidence" value="ECO:0007669"/>
    <property type="project" value="InterPro"/>
</dbReference>
<evidence type="ECO:0000313" key="10">
    <source>
        <dbReference type="EMBL" id="EOX94838.1"/>
    </source>
</evidence>
<dbReference type="InterPro" id="IPR036397">
    <property type="entry name" value="RNaseH_sf"/>
</dbReference>
<dbReference type="InterPro" id="IPR013087">
    <property type="entry name" value="Znf_C2H2_type"/>
</dbReference>
<dbReference type="SUPFAM" id="SSF53098">
    <property type="entry name" value="Ribonuclease H-like"/>
    <property type="match status" value="1"/>
</dbReference>
<organism evidence="10 11">
    <name type="scientific">Theobroma cacao</name>
    <name type="common">Cacao</name>
    <name type="synonym">Cocoa</name>
    <dbReference type="NCBI Taxonomy" id="3641"/>
    <lineage>
        <taxon>Eukaryota</taxon>
        <taxon>Viridiplantae</taxon>
        <taxon>Streptophyta</taxon>
        <taxon>Embryophyta</taxon>
        <taxon>Tracheophyta</taxon>
        <taxon>Spermatophyta</taxon>
        <taxon>Magnoliopsida</taxon>
        <taxon>eudicotyledons</taxon>
        <taxon>Gunneridae</taxon>
        <taxon>Pentapetalae</taxon>
        <taxon>rosids</taxon>
        <taxon>malvids</taxon>
        <taxon>Malvales</taxon>
        <taxon>Malvaceae</taxon>
        <taxon>Byttnerioideae</taxon>
        <taxon>Theobroma</taxon>
    </lineage>
</organism>
<dbReference type="CDD" id="cd06144">
    <property type="entry name" value="REX4_like"/>
    <property type="match status" value="1"/>
</dbReference>
<dbReference type="Gene3D" id="3.30.160.60">
    <property type="entry name" value="Classic Zinc Finger"/>
    <property type="match status" value="1"/>
</dbReference>
<dbReference type="PROSITE" id="PS00028">
    <property type="entry name" value="ZINC_FINGER_C2H2_1"/>
    <property type="match status" value="1"/>
</dbReference>
<dbReference type="FunCoup" id="A0A061DXU4">
    <property type="interactions" value="602"/>
</dbReference>
<evidence type="ECO:0000256" key="4">
    <source>
        <dbReference type="ARBA" id="ARBA00022722"/>
    </source>
</evidence>
<feature type="domain" description="C2H2-type" evidence="9">
    <location>
        <begin position="15"/>
        <end position="44"/>
    </location>
</feature>
<dbReference type="HOGENOM" id="CLU_049519_0_0_1"/>
<dbReference type="STRING" id="3641.A0A061DXU4"/>
<dbReference type="PANTHER" id="PTHR12801">
    <property type="entry name" value="RNA EXONUCLEASE REXO1 / RECO3 FAMILY MEMBER-RELATED"/>
    <property type="match status" value="1"/>
</dbReference>
<reference evidence="10 11" key="1">
    <citation type="journal article" date="2013" name="Genome Biol.">
        <title>The genome sequence of the most widely cultivated cacao type and its use to identify candidate genes regulating pod color.</title>
        <authorList>
            <person name="Motamayor J.C."/>
            <person name="Mockaitis K."/>
            <person name="Schmutz J."/>
            <person name="Haiminen N."/>
            <person name="Iii D.L."/>
            <person name="Cornejo O."/>
            <person name="Findley S.D."/>
            <person name="Zheng P."/>
            <person name="Utro F."/>
            <person name="Royaert S."/>
            <person name="Saski C."/>
            <person name="Jenkins J."/>
            <person name="Podicheti R."/>
            <person name="Zhao M."/>
            <person name="Scheffler B.E."/>
            <person name="Stack J.C."/>
            <person name="Feltus F.A."/>
            <person name="Mustiga G.M."/>
            <person name="Amores F."/>
            <person name="Phillips W."/>
            <person name="Marelli J.P."/>
            <person name="May G.D."/>
            <person name="Shapiro H."/>
            <person name="Ma J."/>
            <person name="Bustamante C.D."/>
            <person name="Schnell R.J."/>
            <person name="Main D."/>
            <person name="Gilbert D."/>
            <person name="Parida L."/>
            <person name="Kuhn D.N."/>
        </authorList>
    </citation>
    <scope>NUCLEOTIDE SEQUENCE [LARGE SCALE GENOMIC DNA]</scope>
    <source>
        <strain evidence="11">cv. Matina 1-6</strain>
    </source>
</reference>
<keyword evidence="5" id="KW-0378">Hydrolase</keyword>
<proteinExistence type="inferred from homology"/>
<dbReference type="GO" id="GO:0004527">
    <property type="term" value="F:exonuclease activity"/>
    <property type="evidence" value="ECO:0000318"/>
    <property type="project" value="GO_Central"/>
</dbReference>
<dbReference type="Proteomes" id="UP000026915">
    <property type="component" value="Chromosome 1"/>
</dbReference>
<dbReference type="OMA" id="DIQSGMH"/>
<dbReference type="InterPro" id="IPR047021">
    <property type="entry name" value="REXO1/3/4-like"/>
</dbReference>
<dbReference type="InterPro" id="IPR037431">
    <property type="entry name" value="REX4_DEDDh_dom"/>
</dbReference>
<keyword evidence="7" id="KW-0539">Nucleus</keyword>
<keyword evidence="8" id="KW-0479">Metal-binding</keyword>
<dbReference type="SMART" id="SM00479">
    <property type="entry name" value="EXOIII"/>
    <property type="match status" value="1"/>
</dbReference>
<evidence type="ECO:0000256" key="1">
    <source>
        <dbReference type="ARBA" id="ARBA00004123"/>
    </source>
</evidence>
<gene>
    <name evidence="10" type="ORF">TCM_004453</name>
</gene>
<keyword evidence="8" id="KW-0862">Zinc</keyword>
<comment type="similarity">
    <text evidence="2">Belongs to the REXO4 family.</text>
</comment>
<dbReference type="Pfam" id="PF00929">
    <property type="entry name" value="RNase_T"/>
    <property type="match status" value="1"/>
</dbReference>
<keyword evidence="11" id="KW-1185">Reference proteome</keyword>
<evidence type="ECO:0000313" key="11">
    <source>
        <dbReference type="Proteomes" id="UP000026915"/>
    </source>
</evidence>
<dbReference type="InterPro" id="IPR013520">
    <property type="entry name" value="Ribonucl_H"/>
</dbReference>
<name>A0A061DXU4_THECC</name>
<dbReference type="eggNOG" id="KOG2249">
    <property type="taxonomic scope" value="Eukaryota"/>
</dbReference>
<dbReference type="GO" id="GO:0006396">
    <property type="term" value="P:RNA processing"/>
    <property type="evidence" value="ECO:0000318"/>
    <property type="project" value="GO_Central"/>
</dbReference>
<dbReference type="PANTHER" id="PTHR12801:SF123">
    <property type="entry name" value="RNA EXONUCLEASE 4"/>
    <property type="match status" value="1"/>
</dbReference>
<dbReference type="GO" id="GO:0006364">
    <property type="term" value="P:rRNA processing"/>
    <property type="evidence" value="ECO:0007669"/>
    <property type="project" value="InterPro"/>
</dbReference>
<evidence type="ECO:0000256" key="3">
    <source>
        <dbReference type="ARBA" id="ARBA00016937"/>
    </source>
</evidence>
<dbReference type="AlphaFoldDB" id="A0A061DXU4"/>
<dbReference type="PROSITE" id="PS50157">
    <property type="entry name" value="ZINC_FINGER_C2H2_2"/>
    <property type="match status" value="1"/>
</dbReference>
<accession>A0A061DXU4</accession>
<keyword evidence="6 10" id="KW-0269">Exonuclease</keyword>
<evidence type="ECO:0000256" key="8">
    <source>
        <dbReference type="PROSITE-ProRule" id="PRU00042"/>
    </source>
</evidence>
<evidence type="ECO:0000256" key="5">
    <source>
        <dbReference type="ARBA" id="ARBA00022801"/>
    </source>
</evidence>
<sequence length="364" mass="41095">MASEPDPSESRTQRHKCPACYKQFKRKLHLIEHMKISYHSVHQPRCGVCQKHCKSFESVREHISGPLAKSNCSKIFLNQGCNLCLKVLDSPAALNEHKQKCCLNAPVPLGTKIMPCIESHVILSGSIMDERHNGKGHGAIAIDCEMVGGGSDGSIDLCARVCLVDEDENLIFHTYVQPQIPVSNYRYEVTGVTEDHLRDAMPLNEVQDKILKILYNGESVGRIRLDGEKVRLLVGHGIQHDLDCLRMKYPGQLLRDTAKYRPLMKTNLLSHSLKHLTKTYLGYDIQSGIHDPYEDCISVMRLYKRMRGQDHQVEGLGNERANSGFDSIRSTELEKLTPDELYEISISDYKCWCLDLSKECSLGS</sequence>
<keyword evidence="4" id="KW-0540">Nuclease</keyword>
<dbReference type="GO" id="GO:0003676">
    <property type="term" value="F:nucleic acid binding"/>
    <property type="evidence" value="ECO:0007669"/>
    <property type="project" value="InterPro"/>
</dbReference>